<sequence>MVPNIEHVVVVRQKEKKKQKSRPEILEKSKKNSCPASVYSVDKVQKASVASVRSYRIGRRLSDTVALSPKCSFKNLRRIDSIEIFTEISDDDETTREAVKNILGEFKFLMIFPFGSNFIES</sequence>
<accession>A0AC34PUT1</accession>
<evidence type="ECO:0000313" key="1">
    <source>
        <dbReference type="Proteomes" id="UP000887576"/>
    </source>
</evidence>
<organism evidence="1 2">
    <name type="scientific">Panagrolaimus sp. JU765</name>
    <dbReference type="NCBI Taxonomy" id="591449"/>
    <lineage>
        <taxon>Eukaryota</taxon>
        <taxon>Metazoa</taxon>
        <taxon>Ecdysozoa</taxon>
        <taxon>Nematoda</taxon>
        <taxon>Chromadorea</taxon>
        <taxon>Rhabditida</taxon>
        <taxon>Tylenchina</taxon>
        <taxon>Panagrolaimomorpha</taxon>
        <taxon>Panagrolaimoidea</taxon>
        <taxon>Panagrolaimidae</taxon>
        <taxon>Panagrolaimus</taxon>
    </lineage>
</organism>
<reference evidence="2" key="1">
    <citation type="submission" date="2022-11" db="UniProtKB">
        <authorList>
            <consortium name="WormBaseParasite"/>
        </authorList>
    </citation>
    <scope>IDENTIFICATION</scope>
</reference>
<evidence type="ECO:0000313" key="2">
    <source>
        <dbReference type="WBParaSite" id="JU765_v2.g10136.t1"/>
    </source>
</evidence>
<protein>
    <submittedName>
        <fullName evidence="2">Ribosomal protein L22</fullName>
    </submittedName>
</protein>
<name>A0AC34PUT1_9BILA</name>
<dbReference type="WBParaSite" id="JU765_v2.g10136.t1">
    <property type="protein sequence ID" value="JU765_v2.g10136.t1"/>
    <property type="gene ID" value="JU765_v2.g10136"/>
</dbReference>
<dbReference type="Proteomes" id="UP000887576">
    <property type="component" value="Unplaced"/>
</dbReference>
<proteinExistence type="predicted"/>